<keyword evidence="2" id="KW-1185">Reference proteome</keyword>
<dbReference type="KEGG" id="knv:Pan216_34180"/>
<sequence>MPFPGPTSRPDRIVPSLRPVGYPFGESALASDNDREFVPKST</sequence>
<accession>A0A518B6E4</accession>
<name>A0A518B6E4_9BACT</name>
<dbReference type="Proteomes" id="UP000317093">
    <property type="component" value="Chromosome"/>
</dbReference>
<reference evidence="1 2" key="1">
    <citation type="submission" date="2019-02" db="EMBL/GenBank/DDBJ databases">
        <title>Deep-cultivation of Planctomycetes and their phenomic and genomic characterization uncovers novel biology.</title>
        <authorList>
            <person name="Wiegand S."/>
            <person name="Jogler M."/>
            <person name="Boedeker C."/>
            <person name="Pinto D."/>
            <person name="Vollmers J."/>
            <person name="Rivas-Marin E."/>
            <person name="Kohn T."/>
            <person name="Peeters S.H."/>
            <person name="Heuer A."/>
            <person name="Rast P."/>
            <person name="Oberbeckmann S."/>
            <person name="Bunk B."/>
            <person name="Jeske O."/>
            <person name="Meyerdierks A."/>
            <person name="Storesund J.E."/>
            <person name="Kallscheuer N."/>
            <person name="Luecker S."/>
            <person name="Lage O.M."/>
            <person name="Pohl T."/>
            <person name="Merkel B.J."/>
            <person name="Hornburger P."/>
            <person name="Mueller R.-W."/>
            <person name="Bruemmer F."/>
            <person name="Labrenz M."/>
            <person name="Spormann A.M."/>
            <person name="Op den Camp H."/>
            <person name="Overmann J."/>
            <person name="Amann R."/>
            <person name="Jetten M.S.M."/>
            <person name="Mascher T."/>
            <person name="Medema M.H."/>
            <person name="Devos D.P."/>
            <person name="Kaster A.-K."/>
            <person name="Ovreas L."/>
            <person name="Rohde M."/>
            <person name="Galperin M.Y."/>
            <person name="Jogler C."/>
        </authorList>
    </citation>
    <scope>NUCLEOTIDE SEQUENCE [LARGE SCALE GENOMIC DNA]</scope>
    <source>
        <strain evidence="1 2">Pan216</strain>
    </source>
</reference>
<gene>
    <name evidence="1" type="ORF">Pan216_34180</name>
</gene>
<evidence type="ECO:0000313" key="2">
    <source>
        <dbReference type="Proteomes" id="UP000317093"/>
    </source>
</evidence>
<protein>
    <submittedName>
        <fullName evidence="1">Uncharacterized protein</fullName>
    </submittedName>
</protein>
<evidence type="ECO:0000313" key="1">
    <source>
        <dbReference type="EMBL" id="QDU62551.1"/>
    </source>
</evidence>
<proteinExistence type="predicted"/>
<dbReference type="EMBL" id="CP036279">
    <property type="protein sequence ID" value="QDU62551.1"/>
    <property type="molecule type" value="Genomic_DNA"/>
</dbReference>
<dbReference type="AlphaFoldDB" id="A0A518B6E4"/>
<organism evidence="1 2">
    <name type="scientific">Kolteria novifilia</name>
    <dbReference type="NCBI Taxonomy" id="2527975"/>
    <lineage>
        <taxon>Bacteria</taxon>
        <taxon>Pseudomonadati</taxon>
        <taxon>Planctomycetota</taxon>
        <taxon>Planctomycetia</taxon>
        <taxon>Kolteriales</taxon>
        <taxon>Kolteriaceae</taxon>
        <taxon>Kolteria</taxon>
    </lineage>
</organism>